<dbReference type="Pfam" id="PF08534">
    <property type="entry name" value="Redoxin"/>
    <property type="match status" value="1"/>
</dbReference>
<dbReference type="PROSITE" id="PS00194">
    <property type="entry name" value="THIOREDOXIN_1"/>
    <property type="match status" value="1"/>
</dbReference>
<keyword evidence="8" id="KW-1185">Reference proteome</keyword>
<dbReference type="GO" id="GO:0017004">
    <property type="term" value="P:cytochrome complex assembly"/>
    <property type="evidence" value="ECO:0007669"/>
    <property type="project" value="UniProtKB-KW"/>
</dbReference>
<comment type="subcellular location">
    <subcellularLocation>
        <location evidence="1">Cell envelope</location>
    </subcellularLocation>
</comment>
<evidence type="ECO:0000313" key="8">
    <source>
        <dbReference type="Proteomes" id="UP000294692"/>
    </source>
</evidence>
<dbReference type="AlphaFoldDB" id="A0A4R3UM21"/>
<evidence type="ECO:0000256" key="5">
    <source>
        <dbReference type="ARBA" id="ARBA00023284"/>
    </source>
</evidence>
<keyword evidence="4" id="KW-1015">Disulfide bond</keyword>
<dbReference type="InterPro" id="IPR036249">
    <property type="entry name" value="Thioredoxin-like_sf"/>
</dbReference>
<dbReference type="InterPro" id="IPR013766">
    <property type="entry name" value="Thioredoxin_domain"/>
</dbReference>
<dbReference type="InterPro" id="IPR017937">
    <property type="entry name" value="Thioredoxin_CS"/>
</dbReference>
<dbReference type="InterPro" id="IPR050553">
    <property type="entry name" value="Thioredoxin_ResA/DsbE_sf"/>
</dbReference>
<evidence type="ECO:0000259" key="6">
    <source>
        <dbReference type="PROSITE" id="PS51352"/>
    </source>
</evidence>
<dbReference type="GO" id="GO:0015036">
    <property type="term" value="F:disulfide oxidoreductase activity"/>
    <property type="evidence" value="ECO:0007669"/>
    <property type="project" value="InterPro"/>
</dbReference>
<comment type="caution">
    <text evidence="7">The sequence shown here is derived from an EMBL/GenBank/DDBJ whole genome shotgun (WGS) entry which is preliminary data.</text>
</comment>
<sequence length="196" mass="22088">MRTRFLIPLALFLLLAVLLGFGLRLDPRTVPSPLIDKPVPDFRLARLDDPDTSFAPQEMASQAWLLNVWASWCVACRQEHAMLVEIAQRNLVPLVGLNYKEVRGAGIDVRKMDPAEEQALAIERANQWLTSHGDPYTLTLLDMDGRVGIDFGVYGVPETFLIDGKGRIRYKHLGPITQETLDDILLPKLREVQNES</sequence>
<name>A0A4R3UM21_9BURK</name>
<dbReference type="SUPFAM" id="SSF52833">
    <property type="entry name" value="Thioredoxin-like"/>
    <property type="match status" value="1"/>
</dbReference>
<dbReference type="InterPro" id="IPR004799">
    <property type="entry name" value="Periplasmic_diS_OxRdtase_DsbE"/>
</dbReference>
<keyword evidence="5" id="KW-0676">Redox-active center</keyword>
<dbReference type="PROSITE" id="PS51352">
    <property type="entry name" value="THIOREDOXIN_2"/>
    <property type="match status" value="1"/>
</dbReference>
<gene>
    <name evidence="7" type="ORF">EV686_11622</name>
</gene>
<protein>
    <submittedName>
        <fullName evidence="7">Cytochrome c biogenesis protein CcmG/thiol:disulfide interchange protein DsbE</fullName>
    </submittedName>
</protein>
<evidence type="ECO:0000256" key="1">
    <source>
        <dbReference type="ARBA" id="ARBA00004196"/>
    </source>
</evidence>
<dbReference type="RefSeq" id="WP_132478366.1">
    <property type="nucleotide sequence ID" value="NZ_JBEBWM010000109.1"/>
</dbReference>
<dbReference type="EMBL" id="SMBX01000016">
    <property type="protein sequence ID" value="TCU91932.1"/>
    <property type="molecule type" value="Genomic_DNA"/>
</dbReference>
<dbReference type="CDD" id="cd03010">
    <property type="entry name" value="TlpA_like_DsbE"/>
    <property type="match status" value="1"/>
</dbReference>
<evidence type="ECO:0000256" key="3">
    <source>
        <dbReference type="ARBA" id="ARBA00022748"/>
    </source>
</evidence>
<dbReference type="GO" id="GO:0030288">
    <property type="term" value="C:outer membrane-bounded periplasmic space"/>
    <property type="evidence" value="ECO:0007669"/>
    <property type="project" value="InterPro"/>
</dbReference>
<reference evidence="7 8" key="1">
    <citation type="submission" date="2019-03" db="EMBL/GenBank/DDBJ databases">
        <title>Genomic Encyclopedia of Type Strains, Phase IV (KMG-IV): sequencing the most valuable type-strain genomes for metagenomic binning, comparative biology and taxonomic classification.</title>
        <authorList>
            <person name="Goeker M."/>
        </authorList>
    </citation>
    <scope>NUCLEOTIDE SEQUENCE [LARGE SCALE GENOMIC DNA]</scope>
    <source>
        <strain evidence="7 8">DSM 100048</strain>
    </source>
</reference>
<evidence type="ECO:0000256" key="4">
    <source>
        <dbReference type="ARBA" id="ARBA00023157"/>
    </source>
</evidence>
<comment type="similarity">
    <text evidence="2">Belongs to the thioredoxin family. DsbE subfamily.</text>
</comment>
<dbReference type="PANTHER" id="PTHR42852">
    <property type="entry name" value="THIOL:DISULFIDE INTERCHANGE PROTEIN DSBE"/>
    <property type="match status" value="1"/>
</dbReference>
<feature type="domain" description="Thioredoxin" evidence="6">
    <location>
        <begin position="33"/>
        <end position="194"/>
    </location>
</feature>
<proteinExistence type="inferred from homology"/>
<dbReference type="PANTHER" id="PTHR42852:SF6">
    <property type="entry name" value="THIOL:DISULFIDE INTERCHANGE PROTEIN DSBE"/>
    <property type="match status" value="1"/>
</dbReference>
<evidence type="ECO:0000256" key="2">
    <source>
        <dbReference type="ARBA" id="ARBA00007758"/>
    </source>
</evidence>
<dbReference type="InterPro" id="IPR013740">
    <property type="entry name" value="Redoxin"/>
</dbReference>
<dbReference type="Proteomes" id="UP000294692">
    <property type="component" value="Unassembled WGS sequence"/>
</dbReference>
<dbReference type="Gene3D" id="3.40.30.10">
    <property type="entry name" value="Glutaredoxin"/>
    <property type="match status" value="1"/>
</dbReference>
<organism evidence="7 8">
    <name type="scientific">Paracandidimonas soli</name>
    <dbReference type="NCBI Taxonomy" id="1917182"/>
    <lineage>
        <taxon>Bacteria</taxon>
        <taxon>Pseudomonadati</taxon>
        <taxon>Pseudomonadota</taxon>
        <taxon>Betaproteobacteria</taxon>
        <taxon>Burkholderiales</taxon>
        <taxon>Alcaligenaceae</taxon>
        <taxon>Paracandidimonas</taxon>
    </lineage>
</organism>
<dbReference type="OrthoDB" id="9811352at2"/>
<keyword evidence="3" id="KW-0201">Cytochrome c-type biogenesis</keyword>
<evidence type="ECO:0000313" key="7">
    <source>
        <dbReference type="EMBL" id="TCU91932.1"/>
    </source>
</evidence>
<accession>A0A4R3UM21</accession>